<protein>
    <submittedName>
        <fullName evidence="3">Putative secreted protein</fullName>
    </submittedName>
</protein>
<evidence type="ECO:0000256" key="2">
    <source>
        <dbReference type="SAM" id="SignalP"/>
    </source>
</evidence>
<keyword evidence="2" id="KW-0732">Signal</keyword>
<dbReference type="EMBL" id="GIKN01002585">
    <property type="protein sequence ID" value="NIE44858.1"/>
    <property type="molecule type" value="Transcribed_RNA"/>
</dbReference>
<evidence type="ECO:0000313" key="3">
    <source>
        <dbReference type="EMBL" id="NIE44858.1"/>
    </source>
</evidence>
<evidence type="ECO:0000256" key="1">
    <source>
        <dbReference type="SAM" id="MobiDB-lite"/>
    </source>
</evidence>
<accession>A0A6G5A2Q6</accession>
<reference evidence="3" key="1">
    <citation type="submission" date="2020-03" db="EMBL/GenBank/DDBJ databases">
        <title>A transcriptome and proteome of the tick Rhipicephalus microplus shaped by the genetic composition of its hosts and developmental stage.</title>
        <authorList>
            <person name="Garcia G.R."/>
            <person name="Ribeiro J.M.C."/>
            <person name="Maruyama S.R."/>
            <person name="Gardinasse L.G."/>
            <person name="Nelson K."/>
            <person name="Ferreira B.R."/>
            <person name="Andrade T.G."/>
            <person name="Santos I.K.F.M."/>
        </authorList>
    </citation>
    <scope>NUCLEOTIDE SEQUENCE</scope>
    <source>
        <strain evidence="3">NSGR</strain>
        <tissue evidence="3">Salivary glands</tissue>
    </source>
</reference>
<name>A0A6G5A2Q6_RHIMP</name>
<organism evidence="3">
    <name type="scientific">Rhipicephalus microplus</name>
    <name type="common">Cattle tick</name>
    <name type="synonym">Boophilus microplus</name>
    <dbReference type="NCBI Taxonomy" id="6941"/>
    <lineage>
        <taxon>Eukaryota</taxon>
        <taxon>Metazoa</taxon>
        <taxon>Ecdysozoa</taxon>
        <taxon>Arthropoda</taxon>
        <taxon>Chelicerata</taxon>
        <taxon>Arachnida</taxon>
        <taxon>Acari</taxon>
        <taxon>Parasitiformes</taxon>
        <taxon>Ixodida</taxon>
        <taxon>Ixodoidea</taxon>
        <taxon>Ixodidae</taxon>
        <taxon>Rhipicephalinae</taxon>
        <taxon>Rhipicephalus</taxon>
        <taxon>Boophilus</taxon>
    </lineage>
</organism>
<feature type="chain" id="PRO_5026143768" evidence="2">
    <location>
        <begin position="18"/>
        <end position="219"/>
    </location>
</feature>
<dbReference type="AlphaFoldDB" id="A0A6G5A2Q6"/>
<feature type="signal peptide" evidence="2">
    <location>
        <begin position="1"/>
        <end position="17"/>
    </location>
</feature>
<feature type="region of interest" description="Disordered" evidence="1">
    <location>
        <begin position="74"/>
        <end position="102"/>
    </location>
</feature>
<proteinExistence type="predicted"/>
<sequence>MVRGLLAVLLCASLVLGEEQTKTHGYRDHPCPRRELRRMTTECLSRGETVCLRRHSRVSQRGVQGYPWSQARDTLLERRRRGSRASEPGAAESRRVQSAAHRSWLCQENEGARGGGGRPRNQGRALGATTECTTQHAPLTIRSHCACCTATQYDTHFPHALKALGVRNVLNIKYSLTESLVKAKVVIVLSTGVLKYKQWHEFNFMLYVCWLLATANTLL</sequence>